<protein>
    <recommendedName>
        <fullName evidence="3">Retrovirus-related Pol polyprotein from transposon TNT 1-94</fullName>
    </recommendedName>
</protein>
<evidence type="ECO:0008006" key="3">
    <source>
        <dbReference type="Google" id="ProtNLM"/>
    </source>
</evidence>
<accession>W9RMW7</accession>
<name>W9RMW7_9ROSA</name>
<evidence type="ECO:0000313" key="2">
    <source>
        <dbReference type="Proteomes" id="UP000030645"/>
    </source>
</evidence>
<reference evidence="2" key="1">
    <citation type="submission" date="2013-01" db="EMBL/GenBank/DDBJ databases">
        <title>Draft Genome Sequence of a Mulberry Tree, Morus notabilis C.K. Schneid.</title>
        <authorList>
            <person name="He N."/>
            <person name="Zhao S."/>
        </authorList>
    </citation>
    <scope>NUCLEOTIDE SEQUENCE</scope>
</reference>
<organism evidence="1 2">
    <name type="scientific">Morus notabilis</name>
    <dbReference type="NCBI Taxonomy" id="981085"/>
    <lineage>
        <taxon>Eukaryota</taxon>
        <taxon>Viridiplantae</taxon>
        <taxon>Streptophyta</taxon>
        <taxon>Embryophyta</taxon>
        <taxon>Tracheophyta</taxon>
        <taxon>Spermatophyta</taxon>
        <taxon>Magnoliopsida</taxon>
        <taxon>eudicotyledons</taxon>
        <taxon>Gunneridae</taxon>
        <taxon>Pentapetalae</taxon>
        <taxon>rosids</taxon>
        <taxon>fabids</taxon>
        <taxon>Rosales</taxon>
        <taxon>Moraceae</taxon>
        <taxon>Moreae</taxon>
        <taxon>Morus</taxon>
    </lineage>
</organism>
<gene>
    <name evidence="1" type="ORF">L484_007042</name>
</gene>
<dbReference type="AlphaFoldDB" id="W9RMW7"/>
<sequence>MVGNDSASELWNSLTLTFTTQSKAKIMQYKLQIQTLKKCTMSMHEYLTKMKAYCDVLASVGHKISDEDHILHILSSLGTKYVPVMVTITSRTEPWTVKDVGTLLISFETRLERGQPISTDGSLPLQILLSKTRNRGVVISDFTLMDPI</sequence>
<keyword evidence="2" id="KW-1185">Reference proteome</keyword>
<evidence type="ECO:0000313" key="1">
    <source>
        <dbReference type="EMBL" id="EXB99134.1"/>
    </source>
</evidence>
<dbReference type="EMBL" id="KE345297">
    <property type="protein sequence ID" value="EXB99134.1"/>
    <property type="molecule type" value="Genomic_DNA"/>
</dbReference>
<dbReference type="Pfam" id="PF14223">
    <property type="entry name" value="Retrotran_gag_2"/>
    <property type="match status" value="1"/>
</dbReference>
<dbReference type="eggNOG" id="KOG0017">
    <property type="taxonomic scope" value="Eukaryota"/>
</dbReference>
<dbReference type="PANTHER" id="PTHR47481">
    <property type="match status" value="1"/>
</dbReference>
<dbReference type="Proteomes" id="UP000030645">
    <property type="component" value="Unassembled WGS sequence"/>
</dbReference>
<dbReference type="PANTHER" id="PTHR47481:SF22">
    <property type="entry name" value="RETROTRANSPOSON GAG DOMAIN-CONTAINING PROTEIN"/>
    <property type="match status" value="1"/>
</dbReference>
<proteinExistence type="predicted"/>